<protein>
    <submittedName>
        <fullName evidence="2">STAS domain-containing protein</fullName>
    </submittedName>
</protein>
<reference evidence="2" key="1">
    <citation type="submission" date="2020-09" db="EMBL/GenBank/DDBJ databases">
        <title>A novel bacterium of genus Mangrovicoccus, isolated from South China Sea.</title>
        <authorList>
            <person name="Huang H."/>
            <person name="Mo K."/>
            <person name="Hu Y."/>
        </authorList>
    </citation>
    <scope>NUCLEOTIDE SEQUENCE</scope>
    <source>
        <strain evidence="2">HB182678</strain>
    </source>
</reference>
<dbReference type="PROSITE" id="PS50801">
    <property type="entry name" value="STAS"/>
    <property type="match status" value="1"/>
</dbReference>
<dbReference type="CDD" id="cd07041">
    <property type="entry name" value="STAS_RsbR_RsbS_like"/>
    <property type="match status" value="1"/>
</dbReference>
<proteinExistence type="predicted"/>
<dbReference type="Gene3D" id="3.30.750.24">
    <property type="entry name" value="STAS domain"/>
    <property type="match status" value="1"/>
</dbReference>
<dbReference type="PANTHER" id="PTHR33745:SF1">
    <property type="entry name" value="RSBT ANTAGONIST PROTEIN RSBS"/>
    <property type="match status" value="1"/>
</dbReference>
<dbReference type="Proteomes" id="UP000609121">
    <property type="component" value="Unassembled WGS sequence"/>
</dbReference>
<accession>A0A8J6Z1A4</accession>
<dbReference type="InterPro" id="IPR002645">
    <property type="entry name" value="STAS_dom"/>
</dbReference>
<dbReference type="Pfam" id="PF01740">
    <property type="entry name" value="STAS"/>
    <property type="match status" value="1"/>
</dbReference>
<evidence type="ECO:0000313" key="2">
    <source>
        <dbReference type="EMBL" id="MBE3639833.1"/>
    </source>
</evidence>
<gene>
    <name evidence="2" type="ORF">ICN82_16645</name>
</gene>
<dbReference type="EMBL" id="JACVXA010000060">
    <property type="protein sequence ID" value="MBE3639833.1"/>
    <property type="molecule type" value="Genomic_DNA"/>
</dbReference>
<dbReference type="PANTHER" id="PTHR33745">
    <property type="entry name" value="RSBT ANTAGONIST PROTEIN RSBS-RELATED"/>
    <property type="match status" value="1"/>
</dbReference>
<dbReference type="InterPro" id="IPR036513">
    <property type="entry name" value="STAS_dom_sf"/>
</dbReference>
<comment type="caution">
    <text evidence="2">The sequence shown here is derived from an EMBL/GenBank/DDBJ whole genome shotgun (WGS) entry which is preliminary data.</text>
</comment>
<organism evidence="2 3">
    <name type="scientific">Mangrovicoccus algicola</name>
    <dbReference type="NCBI Taxonomy" id="2771008"/>
    <lineage>
        <taxon>Bacteria</taxon>
        <taxon>Pseudomonadati</taxon>
        <taxon>Pseudomonadota</taxon>
        <taxon>Alphaproteobacteria</taxon>
        <taxon>Rhodobacterales</taxon>
        <taxon>Paracoccaceae</taxon>
        <taxon>Mangrovicoccus</taxon>
    </lineage>
</organism>
<evidence type="ECO:0000259" key="1">
    <source>
        <dbReference type="PROSITE" id="PS50801"/>
    </source>
</evidence>
<dbReference type="SUPFAM" id="SSF52091">
    <property type="entry name" value="SpoIIaa-like"/>
    <property type="match status" value="1"/>
</dbReference>
<dbReference type="RefSeq" id="WP_193184960.1">
    <property type="nucleotide sequence ID" value="NZ_JACVXA010000060.1"/>
</dbReference>
<dbReference type="InterPro" id="IPR051932">
    <property type="entry name" value="Bact_StressResp_Reg"/>
</dbReference>
<feature type="domain" description="STAS" evidence="1">
    <location>
        <begin position="5"/>
        <end position="116"/>
    </location>
</feature>
<sequence>MKVAGRVAILRQGRVLIASLQEALGDSDILGLQSDILRDVIRHRATGVIVDVSALDVLDSFGTRTLADMAAAVQLRGARLAIVGIQPDVAFSMVLMGLTLTGVATARDLETGLALLTGAGE</sequence>
<name>A0A8J6Z1A4_9RHOB</name>
<keyword evidence="3" id="KW-1185">Reference proteome</keyword>
<dbReference type="AlphaFoldDB" id="A0A8J6Z1A4"/>
<evidence type="ECO:0000313" key="3">
    <source>
        <dbReference type="Proteomes" id="UP000609121"/>
    </source>
</evidence>